<proteinExistence type="predicted"/>
<evidence type="ECO:0000313" key="3">
    <source>
        <dbReference type="Proteomes" id="UP000305196"/>
    </source>
</evidence>
<evidence type="ECO:0000256" key="1">
    <source>
        <dbReference type="SAM" id="MobiDB-lite"/>
    </source>
</evidence>
<dbReference type="EMBL" id="FLYI01000033">
    <property type="protein sequence ID" value="SCA59794.1"/>
    <property type="molecule type" value="Genomic_DNA"/>
</dbReference>
<organism evidence="2 3">
    <name type="scientific">Plasmodium vivax</name>
    <name type="common">malaria parasite P. vivax</name>
    <dbReference type="NCBI Taxonomy" id="5855"/>
    <lineage>
        <taxon>Eukaryota</taxon>
        <taxon>Sar</taxon>
        <taxon>Alveolata</taxon>
        <taxon>Apicomplexa</taxon>
        <taxon>Aconoidasida</taxon>
        <taxon>Haemosporida</taxon>
        <taxon>Plasmodiidae</taxon>
        <taxon>Plasmodium</taxon>
        <taxon>Plasmodium (Plasmodium)</taxon>
    </lineage>
</organism>
<evidence type="ECO:0000313" key="2">
    <source>
        <dbReference type="EMBL" id="SCA59794.1"/>
    </source>
</evidence>
<feature type="region of interest" description="Disordered" evidence="1">
    <location>
        <begin position="263"/>
        <end position="290"/>
    </location>
</feature>
<gene>
    <name evidence="2" type="ORF">PVC01_000021300</name>
</gene>
<dbReference type="Proteomes" id="UP000305196">
    <property type="component" value="Unassembled WGS sequence"/>
</dbReference>
<dbReference type="InterPro" id="IPR008780">
    <property type="entry name" value="Plasmodium_Vir"/>
</dbReference>
<dbReference type="VEuPathDB" id="PlasmoDB:PVP01_0004060"/>
<dbReference type="Pfam" id="PF05795">
    <property type="entry name" value="Plasmodium_Vir"/>
    <property type="match status" value="1"/>
</dbReference>
<protein>
    <submittedName>
        <fullName evidence="2">VIR protein</fullName>
    </submittedName>
</protein>
<dbReference type="AlphaFoldDB" id="A0A1G4E1G9"/>
<sequence>MSLTSSTFKYTPIAIAEGYDFLNKLPLFKFYDELKSISTTQNNNRTECNNLIDYEDLQRICNKLGYILCNITQISNIANVDNNRSCKYLNYLIQEEIENVNSDSNKLPTLYEALKKYKTSYENYKCDFEQNTETDIDIAQTIKQLNYYAEYLYWINENFENIQDTQEDNFSKFLNTFIMLYNRVLRYDTCNQSKKYLTKLNDFKKEYDEALEHIKTKYKDIKPKTMENDEEAAESCTTGKEQDQEGDSEFPLFSSIKSHITTHPAPAAPTHSALGDTIRDDTPEDSNDSTIGKATPFICSGVAIFMFLFILHKFTPLGTCLRKNKLIDRNRMKGKQDDIYKLLSDASQIPHNIAYQPIGY</sequence>
<accession>A0A1G4E1G9</accession>
<feature type="region of interest" description="Disordered" evidence="1">
    <location>
        <begin position="222"/>
        <end position="248"/>
    </location>
</feature>
<dbReference type="VEuPathDB" id="PlasmoDB:PVPAM_080008900"/>
<name>A0A1G4E1G9_PLAVI</name>
<reference evidence="2 3" key="1">
    <citation type="submission" date="2016-07" db="EMBL/GenBank/DDBJ databases">
        <authorList>
            <consortium name="Pathogen Informatics"/>
        </authorList>
    </citation>
    <scope>NUCLEOTIDE SEQUENCE [LARGE SCALE GENOMIC DNA]</scope>
</reference>